<reference evidence="1 2" key="1">
    <citation type="submission" date="2015-03" db="EMBL/GenBank/DDBJ databases">
        <title>Genome assembly of Sandaracinus amylolyticus DSM 53668.</title>
        <authorList>
            <person name="Sharma G."/>
            <person name="Subramanian S."/>
        </authorList>
    </citation>
    <scope>NUCLEOTIDE SEQUENCE [LARGE SCALE GENOMIC DNA]</scope>
    <source>
        <strain evidence="1 2">DSM 53668</strain>
    </source>
</reference>
<dbReference type="RefSeq" id="WP_053230843.1">
    <property type="nucleotide sequence ID" value="NZ_CP011125.1"/>
</dbReference>
<evidence type="ECO:0000313" key="2">
    <source>
        <dbReference type="Proteomes" id="UP000034883"/>
    </source>
</evidence>
<name>A0A0F6VZ84_9BACT</name>
<proteinExistence type="predicted"/>
<dbReference type="STRING" id="927083.DB32_000541"/>
<sequence length="118" mass="12974">MLLKFTTKEEQLARGATYLDDLDMITSPRGGHLVPVAMKYGVHVCWACGEPFQAEHPRLSLAEKRIDGGTVPVAVHAKCVAPRVMSLPFLHTVLGLGVRRQIADVVRRAADVLESERT</sequence>
<dbReference type="Proteomes" id="UP000034883">
    <property type="component" value="Chromosome"/>
</dbReference>
<gene>
    <name evidence="1" type="ORF">DB32_000541</name>
</gene>
<evidence type="ECO:0000313" key="1">
    <source>
        <dbReference type="EMBL" id="AKF03392.1"/>
    </source>
</evidence>
<dbReference type="EMBL" id="CP011125">
    <property type="protein sequence ID" value="AKF03392.1"/>
    <property type="molecule type" value="Genomic_DNA"/>
</dbReference>
<dbReference type="KEGG" id="samy:DB32_000541"/>
<protein>
    <submittedName>
        <fullName evidence="1">Uncharacterized protein</fullName>
    </submittedName>
</protein>
<accession>A0A0F6VZ84</accession>
<keyword evidence="2" id="KW-1185">Reference proteome</keyword>
<organism evidence="1 2">
    <name type="scientific">Sandaracinus amylolyticus</name>
    <dbReference type="NCBI Taxonomy" id="927083"/>
    <lineage>
        <taxon>Bacteria</taxon>
        <taxon>Pseudomonadati</taxon>
        <taxon>Myxococcota</taxon>
        <taxon>Polyangia</taxon>
        <taxon>Polyangiales</taxon>
        <taxon>Sandaracinaceae</taxon>
        <taxon>Sandaracinus</taxon>
    </lineage>
</organism>
<dbReference type="AlphaFoldDB" id="A0A0F6VZ84"/>